<organism evidence="1">
    <name type="scientific">Planktothricoides sp. SpSt-374</name>
    <dbReference type="NCBI Taxonomy" id="2282167"/>
    <lineage>
        <taxon>Bacteria</taxon>
        <taxon>Bacillati</taxon>
        <taxon>Cyanobacteriota</taxon>
        <taxon>Cyanophyceae</taxon>
        <taxon>Oscillatoriophycideae</taxon>
        <taxon>Oscillatoriales</taxon>
        <taxon>Oscillatoriaceae</taxon>
        <taxon>Planktothricoides</taxon>
    </lineage>
</organism>
<dbReference type="PANTHER" id="PTHR33627:SF1">
    <property type="entry name" value="TRANSPOSASE"/>
    <property type="match status" value="1"/>
</dbReference>
<gene>
    <name evidence="1" type="ORF">ENR15_00595</name>
</gene>
<sequence length="92" mass="10781">MAESQSRTMIAPKKAKPTIPLIDEYCENYRNLFPEVRSYQAFKNIHVGMLSEIKRKTLPESAKVVGLENEQGLHHFLTRSTWKVEKMRSFRI</sequence>
<dbReference type="AlphaFoldDB" id="A0A7C3VEQ8"/>
<accession>A0A7C3VEQ8</accession>
<evidence type="ECO:0008006" key="2">
    <source>
        <dbReference type="Google" id="ProtNLM"/>
    </source>
</evidence>
<name>A0A7C3VEQ8_9CYAN</name>
<reference evidence="1" key="1">
    <citation type="journal article" date="2020" name="mSystems">
        <title>Genome- and Community-Level Interaction Insights into Carbon Utilization and Element Cycling Functions of Hydrothermarchaeota in Hydrothermal Sediment.</title>
        <authorList>
            <person name="Zhou Z."/>
            <person name="Liu Y."/>
            <person name="Xu W."/>
            <person name="Pan J."/>
            <person name="Luo Z.H."/>
            <person name="Li M."/>
        </authorList>
    </citation>
    <scope>NUCLEOTIDE SEQUENCE [LARGE SCALE GENOMIC DNA]</scope>
    <source>
        <strain evidence="1">SpSt-374</strain>
    </source>
</reference>
<comment type="caution">
    <text evidence="1">The sequence shown here is derived from an EMBL/GenBank/DDBJ whole genome shotgun (WGS) entry which is preliminary data.</text>
</comment>
<dbReference type="EMBL" id="DSPX01000003">
    <property type="protein sequence ID" value="HGF99198.1"/>
    <property type="molecule type" value="Genomic_DNA"/>
</dbReference>
<dbReference type="InterPro" id="IPR039365">
    <property type="entry name" value="IS701-like"/>
</dbReference>
<protein>
    <recommendedName>
        <fullName evidence="2">Transposase</fullName>
    </recommendedName>
</protein>
<dbReference type="PANTHER" id="PTHR33627">
    <property type="entry name" value="TRANSPOSASE"/>
    <property type="match status" value="1"/>
</dbReference>
<proteinExistence type="predicted"/>
<evidence type="ECO:0000313" key="1">
    <source>
        <dbReference type="EMBL" id="HGF99198.1"/>
    </source>
</evidence>